<sequence length="218" mass="23760">MPKSRLTTSHHKLWNVDTTQNELVPPARWPEWLQPSPADLCCKVLAQEEKASSAVLSAIFRMSPAASMAPPSQTCLEARVAWCAGGQALCTLLALLALLLPDEPSPGVEAWPATCCLLHSTRNKHCCFEETPLLFFGVKTTEDQRHITPELLVSSLGLVIKQQGKEGDTTPDKVPSVATTTTTTITTTRAATGQGITDSSAGGVREQQWHHHQCLWRQ</sequence>
<dbReference type="Proteomes" id="UP001487740">
    <property type="component" value="Unassembled WGS sequence"/>
</dbReference>
<organism evidence="1 2">
    <name type="scientific">Scylla paramamosain</name>
    <name type="common">Mud crab</name>
    <dbReference type="NCBI Taxonomy" id="85552"/>
    <lineage>
        <taxon>Eukaryota</taxon>
        <taxon>Metazoa</taxon>
        <taxon>Ecdysozoa</taxon>
        <taxon>Arthropoda</taxon>
        <taxon>Crustacea</taxon>
        <taxon>Multicrustacea</taxon>
        <taxon>Malacostraca</taxon>
        <taxon>Eumalacostraca</taxon>
        <taxon>Eucarida</taxon>
        <taxon>Decapoda</taxon>
        <taxon>Pleocyemata</taxon>
        <taxon>Brachyura</taxon>
        <taxon>Eubrachyura</taxon>
        <taxon>Portunoidea</taxon>
        <taxon>Portunidae</taxon>
        <taxon>Portuninae</taxon>
        <taxon>Scylla</taxon>
    </lineage>
</organism>
<keyword evidence="2" id="KW-1185">Reference proteome</keyword>
<gene>
    <name evidence="1" type="ORF">O3P69_016825</name>
</gene>
<name>A0AAW0SZA3_SCYPA</name>
<dbReference type="EMBL" id="JARAKH010000042">
    <property type="protein sequence ID" value="KAK8380491.1"/>
    <property type="molecule type" value="Genomic_DNA"/>
</dbReference>
<comment type="caution">
    <text evidence="1">The sequence shown here is derived from an EMBL/GenBank/DDBJ whole genome shotgun (WGS) entry which is preliminary data.</text>
</comment>
<accession>A0AAW0SZA3</accession>
<protein>
    <submittedName>
        <fullName evidence="1">Uncharacterized protein</fullName>
    </submittedName>
</protein>
<evidence type="ECO:0000313" key="1">
    <source>
        <dbReference type="EMBL" id="KAK8380491.1"/>
    </source>
</evidence>
<evidence type="ECO:0000313" key="2">
    <source>
        <dbReference type="Proteomes" id="UP001487740"/>
    </source>
</evidence>
<proteinExistence type="predicted"/>
<dbReference type="AlphaFoldDB" id="A0AAW0SZA3"/>
<reference evidence="1 2" key="1">
    <citation type="submission" date="2023-03" db="EMBL/GenBank/DDBJ databases">
        <title>High-quality genome of Scylla paramamosain provides insights in environmental adaptation.</title>
        <authorList>
            <person name="Zhang L."/>
        </authorList>
    </citation>
    <scope>NUCLEOTIDE SEQUENCE [LARGE SCALE GENOMIC DNA]</scope>
    <source>
        <strain evidence="1">LZ_2023a</strain>
        <tissue evidence="1">Muscle</tissue>
    </source>
</reference>